<evidence type="ECO:0000313" key="2">
    <source>
        <dbReference type="EMBL" id="MEA9357976.1"/>
    </source>
</evidence>
<evidence type="ECO:0008006" key="4">
    <source>
        <dbReference type="Google" id="ProtNLM"/>
    </source>
</evidence>
<reference evidence="2 3" key="1">
    <citation type="submission" date="2023-11" db="EMBL/GenBank/DDBJ databases">
        <title>A Novel Polar Bacteriovorax (B. antarcticus) Isolated from the Biocrust in Antarctica.</title>
        <authorList>
            <person name="Mun W."/>
            <person name="Choi S.Y."/>
            <person name="Mitchell R.J."/>
        </authorList>
    </citation>
    <scope>NUCLEOTIDE SEQUENCE [LARGE SCALE GENOMIC DNA]</scope>
    <source>
        <strain evidence="2 3">PP10</strain>
    </source>
</reference>
<accession>A0ABU5VY94</accession>
<dbReference type="EMBL" id="JAYGJQ010000002">
    <property type="protein sequence ID" value="MEA9357976.1"/>
    <property type="molecule type" value="Genomic_DNA"/>
</dbReference>
<feature type="chain" id="PRO_5046197372" description="YARHG domain-containing protein" evidence="1">
    <location>
        <begin position="19"/>
        <end position="93"/>
    </location>
</feature>
<evidence type="ECO:0000313" key="3">
    <source>
        <dbReference type="Proteomes" id="UP001302274"/>
    </source>
</evidence>
<comment type="caution">
    <text evidence="2">The sequence shown here is derived from an EMBL/GenBank/DDBJ whole genome shotgun (WGS) entry which is preliminary data.</text>
</comment>
<proteinExistence type="predicted"/>
<evidence type="ECO:0000256" key="1">
    <source>
        <dbReference type="SAM" id="SignalP"/>
    </source>
</evidence>
<name>A0ABU5VY94_9BACT</name>
<keyword evidence="1" id="KW-0732">Signal</keyword>
<organism evidence="2 3">
    <name type="scientific">Bacteriovorax antarcticus</name>
    <dbReference type="NCBI Taxonomy" id="3088717"/>
    <lineage>
        <taxon>Bacteria</taxon>
        <taxon>Pseudomonadati</taxon>
        <taxon>Bdellovibrionota</taxon>
        <taxon>Bacteriovoracia</taxon>
        <taxon>Bacteriovoracales</taxon>
        <taxon>Bacteriovoracaceae</taxon>
        <taxon>Bacteriovorax</taxon>
    </lineage>
</organism>
<keyword evidence="3" id="KW-1185">Reference proteome</keyword>
<gene>
    <name evidence="2" type="ORF">SHI21_17220</name>
</gene>
<dbReference type="Proteomes" id="UP001302274">
    <property type="component" value="Unassembled WGS sequence"/>
</dbReference>
<protein>
    <recommendedName>
        <fullName evidence="4">YARHG domain-containing protein</fullName>
    </recommendedName>
</protein>
<dbReference type="RefSeq" id="WP_323578183.1">
    <property type="nucleotide sequence ID" value="NZ_JAYGJQ010000002.1"/>
</dbReference>
<feature type="signal peptide" evidence="1">
    <location>
        <begin position="1"/>
        <end position="18"/>
    </location>
</feature>
<sequence>MKKILMFAMFCLSPSVFAEGDFCTEQKGVLETSIGTYKFKTIEYCQLVYKRLKKCQDDNVLLGEKMLPRVECSDILQGLIDSGSKNIEKVNDQ</sequence>